<dbReference type="AlphaFoldDB" id="A0A2X4Z2T4"/>
<gene>
    <name evidence="4" type="ORF">NCTC4824_01387</name>
</gene>
<reference evidence="4 5" key="1">
    <citation type="submission" date="2018-06" db="EMBL/GenBank/DDBJ databases">
        <authorList>
            <consortium name="Pathogen Informatics"/>
            <person name="Doyle S."/>
        </authorList>
    </citation>
    <scope>NUCLEOTIDE SEQUENCE [LARGE SCALE GENOMIC DNA]</scope>
    <source>
        <strain evidence="4 5">NCTC4824</strain>
    </source>
</reference>
<evidence type="ECO:0000256" key="1">
    <source>
        <dbReference type="SAM" id="Coils"/>
    </source>
</evidence>
<dbReference type="InterPro" id="IPR058620">
    <property type="entry name" value="YtrI_C"/>
</dbReference>
<dbReference type="NCBIfam" id="NF041479">
    <property type="entry name" value="spor_membprot_YtrI"/>
    <property type="match status" value="1"/>
</dbReference>
<keyword evidence="2" id="KW-0812">Transmembrane</keyword>
<dbReference type="Pfam" id="PF26347">
    <property type="entry name" value="YtrI_sporulation"/>
    <property type="match status" value="1"/>
</dbReference>
<keyword evidence="2" id="KW-1133">Transmembrane helix</keyword>
<dbReference type="STRING" id="1348624.GCA_001591545_00478"/>
<organism evidence="4 5">
    <name type="scientific">Lederbergia lenta</name>
    <name type="common">Bacillus lentus</name>
    <dbReference type="NCBI Taxonomy" id="1467"/>
    <lineage>
        <taxon>Bacteria</taxon>
        <taxon>Bacillati</taxon>
        <taxon>Bacillota</taxon>
        <taxon>Bacilli</taxon>
        <taxon>Bacillales</taxon>
        <taxon>Bacillaceae</taxon>
        <taxon>Lederbergia</taxon>
    </lineage>
</organism>
<keyword evidence="1" id="KW-0175">Coiled coil</keyword>
<feature type="coiled-coil region" evidence="1">
    <location>
        <begin position="45"/>
        <end position="72"/>
    </location>
</feature>
<dbReference type="KEGG" id="blen:NCTC4824_01387"/>
<feature type="domain" description="Sporulation membrane protein YtrI C-terminal" evidence="3">
    <location>
        <begin position="80"/>
        <end position="165"/>
    </location>
</feature>
<dbReference type="Proteomes" id="UP000249134">
    <property type="component" value="Chromosome 1"/>
</dbReference>
<evidence type="ECO:0000256" key="2">
    <source>
        <dbReference type="SAM" id="Phobius"/>
    </source>
</evidence>
<evidence type="ECO:0000313" key="5">
    <source>
        <dbReference type="Proteomes" id="UP000249134"/>
    </source>
</evidence>
<name>A0A2X4Z2T4_LEDLE</name>
<protein>
    <submittedName>
        <fullName evidence="4">Sporulation protein</fullName>
    </submittedName>
</protein>
<dbReference type="RefSeq" id="WP_066136913.1">
    <property type="nucleotide sequence ID" value="NZ_CBCSGM010000001.1"/>
</dbReference>
<proteinExistence type="predicted"/>
<accession>A0A2X4Z2T4</accession>
<evidence type="ECO:0000313" key="4">
    <source>
        <dbReference type="EMBL" id="SQI54964.1"/>
    </source>
</evidence>
<evidence type="ECO:0000259" key="3">
    <source>
        <dbReference type="Pfam" id="PF26347"/>
    </source>
</evidence>
<feature type="transmembrane region" description="Helical" evidence="2">
    <location>
        <begin position="12"/>
        <end position="34"/>
    </location>
</feature>
<keyword evidence="5" id="KW-1185">Reference proteome</keyword>
<dbReference type="InterPro" id="IPR048198">
    <property type="entry name" value="YtrI"/>
</dbReference>
<keyword evidence="2" id="KW-0472">Membrane</keyword>
<dbReference type="EMBL" id="LS483476">
    <property type="protein sequence ID" value="SQI54964.1"/>
    <property type="molecule type" value="Genomic_DNA"/>
</dbReference>
<sequence>MRIPPLYRKPTWQRFFAGAAVGGCISWVIFLFMFGTLQEKHSMLIDNQAALIKELQAKIKIWQDDYQDLNEQNLEMLTIQEIQVKLTHYEKYNINDKQSISSIEEAVKEDLQPLLAKELDSVYKNRDIIKKTIENKTMNINGKRYKLLVTGIHYFTTISIEVELKLAD</sequence>